<organism evidence="1">
    <name type="scientific">Burkholderia cenocepacia</name>
    <dbReference type="NCBI Taxonomy" id="95486"/>
    <lineage>
        <taxon>Bacteria</taxon>
        <taxon>Pseudomonadati</taxon>
        <taxon>Pseudomonadota</taxon>
        <taxon>Betaproteobacteria</taxon>
        <taxon>Burkholderiales</taxon>
        <taxon>Burkholderiaceae</taxon>
        <taxon>Burkholderia</taxon>
        <taxon>Burkholderia cepacia complex</taxon>
    </lineage>
</organism>
<evidence type="ECO:0000313" key="1">
    <source>
        <dbReference type="EMBL" id="NDV74405.1"/>
    </source>
</evidence>
<accession>A0A6B2MF03</accession>
<comment type="caution">
    <text evidence="1">The sequence shown here is derived from an EMBL/GenBank/DDBJ whole genome shotgun (WGS) entry which is preliminary data.</text>
</comment>
<name>A0A6B2MF03_9BURK</name>
<dbReference type="EMBL" id="JAAEAM010000022">
    <property type="protein sequence ID" value="NDV74405.1"/>
    <property type="molecule type" value="Genomic_DNA"/>
</dbReference>
<proteinExistence type="predicted"/>
<sequence>MDHADASFLSTVAKTTIDRTSSIMRPLPLLVVLAASMRNEAHTIHFHRIAHASGASGQAGCVGDSTQSFGGKIWRELTNASIFEWESCE</sequence>
<reference evidence="1" key="1">
    <citation type="submission" date="2019-11" db="EMBL/GenBank/DDBJ databases">
        <title>Burkholderia cenocepacia CF.</title>
        <authorList>
            <person name="Vianna E.F."/>
            <person name="Marques E.A."/>
            <person name="Albano R.M."/>
            <person name="Leao R.S."/>
        </authorList>
    </citation>
    <scope>NUCLEOTIDE SEQUENCE</scope>
    <source>
        <strain evidence="1">MS-2140</strain>
    </source>
</reference>
<gene>
    <name evidence="1" type="ORF">GFJ35_20340</name>
</gene>
<dbReference type="AlphaFoldDB" id="A0A6B2MF03"/>
<protein>
    <submittedName>
        <fullName evidence="1">Uncharacterized protein</fullName>
    </submittedName>
</protein>
<dbReference type="RefSeq" id="WP_134163131.1">
    <property type="nucleotide sequence ID" value="NZ_CAJPCM010000011.1"/>
</dbReference>